<evidence type="ECO:0000256" key="5">
    <source>
        <dbReference type="ARBA" id="ARBA00022989"/>
    </source>
</evidence>
<dbReference type="Pfam" id="PF00474">
    <property type="entry name" value="SSF"/>
    <property type="match status" value="1"/>
</dbReference>
<feature type="transmembrane region" description="Helical" evidence="8">
    <location>
        <begin position="228"/>
        <end position="245"/>
    </location>
</feature>
<keyword evidence="10" id="KW-1185">Reference proteome</keyword>
<dbReference type="PANTHER" id="PTHR48086:SF10">
    <property type="entry name" value="AGR155CP"/>
    <property type="match status" value="1"/>
</dbReference>
<evidence type="ECO:0000256" key="6">
    <source>
        <dbReference type="ARBA" id="ARBA00023136"/>
    </source>
</evidence>
<protein>
    <recommendedName>
        <fullName evidence="11">Sodium:solute symporter</fullName>
    </recommendedName>
</protein>
<feature type="transmembrane region" description="Helical" evidence="8">
    <location>
        <begin position="73"/>
        <end position="91"/>
    </location>
</feature>
<evidence type="ECO:0000256" key="8">
    <source>
        <dbReference type="SAM" id="Phobius"/>
    </source>
</evidence>
<evidence type="ECO:0000256" key="3">
    <source>
        <dbReference type="ARBA" id="ARBA00022448"/>
    </source>
</evidence>
<keyword evidence="5 8" id="KW-1133">Transmembrane helix</keyword>
<feature type="transmembrane region" description="Helical" evidence="8">
    <location>
        <begin position="149"/>
        <end position="167"/>
    </location>
</feature>
<dbReference type="InterPro" id="IPR001734">
    <property type="entry name" value="Na/solute_symporter"/>
</dbReference>
<evidence type="ECO:0000313" key="10">
    <source>
        <dbReference type="Proteomes" id="UP001297580"/>
    </source>
</evidence>
<dbReference type="EMBL" id="CP133461">
    <property type="protein sequence ID" value="WMV74995.1"/>
    <property type="molecule type" value="Genomic_DNA"/>
</dbReference>
<dbReference type="Gene3D" id="1.20.1730.10">
    <property type="entry name" value="Sodium/glucose cotransporter"/>
    <property type="match status" value="1"/>
</dbReference>
<keyword evidence="4 8" id="KW-0812">Transmembrane</keyword>
<evidence type="ECO:0000256" key="4">
    <source>
        <dbReference type="ARBA" id="ARBA00022692"/>
    </source>
</evidence>
<gene>
    <name evidence="9" type="ORF">HSX42_11920</name>
</gene>
<sequence length="457" mass="50346">MNWGNVLMLISYFFAIWAIAFFQPKARDKESFLAGNRNISWPRMALSIAATWIWAPALFVSGEKAYVDGLVGLLWFLVPNVLCLILFIPFAKRLRQRLPRGYTLSEYMERVYSQRVKRIYLVELVGLAFLSTIVQLVAGGKVIHTMTGIPFWATTVILGLFILAYSLRSGIVSSVTTDFWQFLFIFGGLVVIVPMLAGEVGARSIVEGLGGVKNQGDIGFFDAHGIEVMLAFGIPTVIGLLSGPFGDQNFWQRVLSVREQDVGKAFFWGAIAFATVPLLMSTIGFMAYGSGFQASDPSMVNLEMIRDYLPYWATVIFMFILISGLASTVDSNLSSISALVHDMKQGASMKDFRLGMVVMTIAAIICSNIPATIVDFFLFYGALRSTTLVVTILTLMDVRLSERGAFYGVLASMLIGFPTFVYGKMIGNTTVSLVGNILILILAGAVALTLTRWRHHA</sequence>
<feature type="transmembrane region" description="Helical" evidence="8">
    <location>
        <begin position="119"/>
        <end position="137"/>
    </location>
</feature>
<feature type="transmembrane region" description="Helical" evidence="8">
    <location>
        <begin position="266"/>
        <end position="288"/>
    </location>
</feature>
<organism evidence="9 10">
    <name type="scientific">Geobacillus thermodenitrificans</name>
    <dbReference type="NCBI Taxonomy" id="33940"/>
    <lineage>
        <taxon>Bacteria</taxon>
        <taxon>Bacillati</taxon>
        <taxon>Bacillota</taxon>
        <taxon>Bacilli</taxon>
        <taxon>Bacillales</taxon>
        <taxon>Anoxybacillaceae</taxon>
        <taxon>Geobacillus</taxon>
    </lineage>
</organism>
<feature type="transmembrane region" description="Helical" evidence="8">
    <location>
        <begin position="179"/>
        <end position="197"/>
    </location>
</feature>
<proteinExistence type="inferred from homology"/>
<feature type="transmembrane region" description="Helical" evidence="8">
    <location>
        <begin position="405"/>
        <end position="423"/>
    </location>
</feature>
<feature type="transmembrane region" description="Helical" evidence="8">
    <location>
        <begin position="352"/>
        <end position="371"/>
    </location>
</feature>
<feature type="transmembrane region" description="Helical" evidence="8">
    <location>
        <begin position="6"/>
        <end position="23"/>
    </location>
</feature>
<dbReference type="Proteomes" id="UP001297580">
    <property type="component" value="Chromosome"/>
</dbReference>
<keyword evidence="6 8" id="KW-0472">Membrane</keyword>
<feature type="transmembrane region" description="Helical" evidence="8">
    <location>
        <begin position="429"/>
        <end position="450"/>
    </location>
</feature>
<dbReference type="PANTHER" id="PTHR48086">
    <property type="entry name" value="SODIUM/PROLINE SYMPORTER-RELATED"/>
    <property type="match status" value="1"/>
</dbReference>
<dbReference type="InterPro" id="IPR050277">
    <property type="entry name" value="Sodium:Solute_Symporter"/>
</dbReference>
<dbReference type="InterPro" id="IPR038377">
    <property type="entry name" value="Na/Glc_symporter_sf"/>
</dbReference>
<dbReference type="PROSITE" id="PS50283">
    <property type="entry name" value="NA_SOLUT_SYMP_3"/>
    <property type="match status" value="1"/>
</dbReference>
<evidence type="ECO:0000256" key="2">
    <source>
        <dbReference type="ARBA" id="ARBA00006434"/>
    </source>
</evidence>
<comment type="similarity">
    <text evidence="2 7">Belongs to the sodium:solute symporter (SSF) (TC 2.A.21) family.</text>
</comment>
<accession>A0ABY9Q7U5</accession>
<reference evidence="9 10" key="1">
    <citation type="submission" date="2023-08" db="EMBL/GenBank/DDBJ databases">
        <title>Complete genome sequence of Geobacillus thermodenitrificans K1041, a genetically tractable strain representative of the genus Geobacillus.</title>
        <authorList>
            <person name="Kani S."/>
            <person name="Suzuki H."/>
        </authorList>
    </citation>
    <scope>NUCLEOTIDE SEQUENCE [LARGE SCALE GENOMIC DNA]</scope>
    <source>
        <strain evidence="9 10">K1041</strain>
    </source>
</reference>
<evidence type="ECO:0000256" key="1">
    <source>
        <dbReference type="ARBA" id="ARBA00004141"/>
    </source>
</evidence>
<comment type="subcellular location">
    <subcellularLocation>
        <location evidence="1">Membrane</location>
        <topology evidence="1">Multi-pass membrane protein</topology>
    </subcellularLocation>
</comment>
<name>A0ABY9Q7U5_GEOTD</name>
<evidence type="ECO:0000313" key="9">
    <source>
        <dbReference type="EMBL" id="WMV74995.1"/>
    </source>
</evidence>
<dbReference type="RefSeq" id="WP_311088134.1">
    <property type="nucleotide sequence ID" value="NZ_CP133461.1"/>
</dbReference>
<evidence type="ECO:0000256" key="7">
    <source>
        <dbReference type="RuleBase" id="RU362091"/>
    </source>
</evidence>
<feature type="transmembrane region" description="Helical" evidence="8">
    <location>
        <begin position="308"/>
        <end position="331"/>
    </location>
</feature>
<keyword evidence="3" id="KW-0813">Transport</keyword>
<feature type="transmembrane region" description="Helical" evidence="8">
    <location>
        <begin position="44"/>
        <end position="61"/>
    </location>
</feature>
<evidence type="ECO:0008006" key="11">
    <source>
        <dbReference type="Google" id="ProtNLM"/>
    </source>
</evidence>